<reference evidence="1 2" key="1">
    <citation type="submission" date="2016-03" db="EMBL/GenBank/DDBJ databases">
        <title>EvidentialGene: Evidence-directed Construction of Genes on Genomes.</title>
        <authorList>
            <person name="Gilbert D.G."/>
            <person name="Choi J.-H."/>
            <person name="Mockaitis K."/>
            <person name="Colbourne J."/>
            <person name="Pfrender M."/>
        </authorList>
    </citation>
    <scope>NUCLEOTIDE SEQUENCE [LARGE SCALE GENOMIC DNA]</scope>
    <source>
        <strain evidence="1 2">Xinb3</strain>
        <tissue evidence="1">Complete organism</tissue>
    </source>
</reference>
<proteinExistence type="predicted"/>
<organism evidence="1 2">
    <name type="scientific">Daphnia magna</name>
    <dbReference type="NCBI Taxonomy" id="35525"/>
    <lineage>
        <taxon>Eukaryota</taxon>
        <taxon>Metazoa</taxon>
        <taxon>Ecdysozoa</taxon>
        <taxon>Arthropoda</taxon>
        <taxon>Crustacea</taxon>
        <taxon>Branchiopoda</taxon>
        <taxon>Diplostraca</taxon>
        <taxon>Cladocera</taxon>
        <taxon>Anomopoda</taxon>
        <taxon>Daphniidae</taxon>
        <taxon>Daphnia</taxon>
    </lineage>
</organism>
<sequence length="78" mass="9286">MDVRRDVKRRILVWSWWCRQIDERGVPRYWKNTGGKKEESSHILDSRQHGTQSVVYVDPTQANGRVDKALRILYCLVE</sequence>
<accession>A0A162S6P8</accession>
<comment type="caution">
    <text evidence="1">The sequence shown here is derived from an EMBL/GenBank/DDBJ whole genome shotgun (WGS) entry which is preliminary data.</text>
</comment>
<dbReference type="EMBL" id="LRGB01000084">
    <property type="protein sequence ID" value="KZS21055.1"/>
    <property type="molecule type" value="Genomic_DNA"/>
</dbReference>
<dbReference type="AlphaFoldDB" id="A0A162S6P8"/>
<evidence type="ECO:0000313" key="2">
    <source>
        <dbReference type="Proteomes" id="UP000076858"/>
    </source>
</evidence>
<protein>
    <submittedName>
        <fullName evidence="1">Uncharacterized protein</fullName>
    </submittedName>
</protein>
<dbReference type="Proteomes" id="UP000076858">
    <property type="component" value="Unassembled WGS sequence"/>
</dbReference>
<gene>
    <name evidence="1" type="ORF">APZ42_012215</name>
</gene>
<keyword evidence="2" id="KW-1185">Reference proteome</keyword>
<evidence type="ECO:0000313" key="1">
    <source>
        <dbReference type="EMBL" id="KZS21055.1"/>
    </source>
</evidence>
<name>A0A162S6P8_9CRUS</name>